<sequence length="871" mass="99310">MENKNLILYCFILLSFFGNSQEVLRNHWATRTSDEPTIDGRLTDKAWSDADGNWSSDFVQRLPNEGAQPSKQTYFKILYDDTFLYVGVQCKDEVENINRWMSRRDGYNGDWVEIILDTYHDKRTAFSFTLSSAGVKSDKYITLNGAEEDMAWNPIWYAQSALYAEGWTAEMKIPLSQLRFSKEEIQTWRLQVQRRILRNEELSLWQRVPQDAPGWVSEFGIVKGINGIKPQKQLELQPFIVGTLETFEKIPDNPFQNSNKQALNFGLDGKVGITNDITLDFTINPDFGQVEADPSAIALDGFQLFFQEQRPFFIENKNIFDYRFSSPIIGGPYSSDNLFYSRRIGRQPQGSVSLNEGEFADIPQRTAILGAIKLSGKTRKGLSFGVLESFTPKVTAEISDGSSQLTEPQTNYFMARVLQDLNNRKTFIGGIFTSVIRAEQPETSFLHKSAKTGGLDFLHQWQDRNWYVGANLVMSHVNGSKEAIRRTQLSIPHLFQRGAGHIALDSTRTSLTGTGGDIKLGKAGSGNIQGELGVTWRSPELDLNDIGFLREADLFQHYTGISYRSINSFGIFRNAKATYQHWLNWDFEGKLNYVDWDVSAEATFQNNWSSAFGYFSQPHIFSKSLLQGGPRIKLTDQHGFWWALNTDSRRKFFITYSGWTKTGGEGSYYLLENTLGINYQPLDRLRISVTPKLTQIKHRLQYNETLINGMDNQYVVSLLDQNTLSLVVRADVTIGPNISLQYYAEPFISQGKYNRFALVENPLQSFTEEQLNPLDIINTASSGTKLEVDMDSDGVGDAFIRNSDFSFAQFRSNLVYRWEYRPGSELFLVWSQNFNDTALPENGLVSSLREQIFSQNLGSTFLIKLTYRFHR</sequence>
<dbReference type="Gene3D" id="2.60.40.1190">
    <property type="match status" value="1"/>
</dbReference>
<dbReference type="Pfam" id="PF19313">
    <property type="entry name" value="DUF5916"/>
    <property type="match status" value="1"/>
</dbReference>
<dbReference type="SUPFAM" id="SSF49344">
    <property type="entry name" value="CBD9-like"/>
    <property type="match status" value="1"/>
</dbReference>
<dbReference type="InterPro" id="IPR010502">
    <property type="entry name" value="Carb-bd_dom_fam9"/>
</dbReference>
<dbReference type="Proteomes" id="UP000321456">
    <property type="component" value="Unassembled WGS sequence"/>
</dbReference>
<reference evidence="3 4" key="1">
    <citation type="submission" date="2019-08" db="EMBL/GenBank/DDBJ databases">
        <title>Professor.</title>
        <authorList>
            <person name="Park J.S."/>
        </authorList>
    </citation>
    <scope>NUCLEOTIDE SEQUENCE [LARGE SCALE GENOMIC DNA]</scope>
    <source>
        <strain evidence="3 4">176CP5-101</strain>
    </source>
</reference>
<dbReference type="AlphaFoldDB" id="A0A5C8V2B2"/>
<dbReference type="CDD" id="cd09618">
    <property type="entry name" value="CBM9_like_2"/>
    <property type="match status" value="1"/>
</dbReference>
<feature type="domain" description="Carbohydrate-binding" evidence="1">
    <location>
        <begin position="38"/>
        <end position="180"/>
    </location>
</feature>
<evidence type="ECO:0000259" key="1">
    <source>
        <dbReference type="Pfam" id="PF06452"/>
    </source>
</evidence>
<name>A0A5C8V2B2_9FLAO</name>
<dbReference type="GO" id="GO:0004553">
    <property type="term" value="F:hydrolase activity, hydrolyzing O-glycosyl compounds"/>
    <property type="evidence" value="ECO:0007669"/>
    <property type="project" value="InterPro"/>
</dbReference>
<dbReference type="RefSeq" id="WP_147743957.1">
    <property type="nucleotide sequence ID" value="NZ_VRUR01000002.1"/>
</dbReference>
<dbReference type="InterPro" id="IPR045670">
    <property type="entry name" value="DUF5916"/>
</dbReference>
<gene>
    <name evidence="3" type="ORF">FVB32_11580</name>
</gene>
<dbReference type="GO" id="GO:0016052">
    <property type="term" value="P:carbohydrate catabolic process"/>
    <property type="evidence" value="ECO:0007669"/>
    <property type="project" value="InterPro"/>
</dbReference>
<organism evidence="3 4">
    <name type="scientific">Flagellimonas hymeniacidonis</name>
    <dbReference type="NCBI Taxonomy" id="2603628"/>
    <lineage>
        <taxon>Bacteria</taxon>
        <taxon>Pseudomonadati</taxon>
        <taxon>Bacteroidota</taxon>
        <taxon>Flavobacteriia</taxon>
        <taxon>Flavobacteriales</taxon>
        <taxon>Flavobacteriaceae</taxon>
        <taxon>Flagellimonas</taxon>
    </lineage>
</organism>
<accession>A0A5C8V2B2</accession>
<evidence type="ECO:0000259" key="2">
    <source>
        <dbReference type="Pfam" id="PF19313"/>
    </source>
</evidence>
<evidence type="ECO:0000313" key="4">
    <source>
        <dbReference type="Proteomes" id="UP000321456"/>
    </source>
</evidence>
<protein>
    <submittedName>
        <fullName evidence="3">Carbohydrate binding family 9 domain-containing protein</fullName>
    </submittedName>
</protein>
<proteinExistence type="predicted"/>
<keyword evidence="4" id="KW-1185">Reference proteome</keyword>
<dbReference type="Pfam" id="PF06452">
    <property type="entry name" value="CBM9_1"/>
    <property type="match status" value="1"/>
</dbReference>
<dbReference type="EMBL" id="VRUR01000002">
    <property type="protein sequence ID" value="TXN35222.1"/>
    <property type="molecule type" value="Genomic_DNA"/>
</dbReference>
<dbReference type="GO" id="GO:0030246">
    <property type="term" value="F:carbohydrate binding"/>
    <property type="evidence" value="ECO:0007669"/>
    <property type="project" value="InterPro"/>
</dbReference>
<evidence type="ECO:0000313" key="3">
    <source>
        <dbReference type="EMBL" id="TXN35222.1"/>
    </source>
</evidence>
<comment type="caution">
    <text evidence="3">The sequence shown here is derived from an EMBL/GenBank/DDBJ whole genome shotgun (WGS) entry which is preliminary data.</text>
</comment>
<feature type="domain" description="DUF5916" evidence="2">
    <location>
        <begin position="233"/>
        <end position="867"/>
    </location>
</feature>